<name>A0ABV3PXS3_9HYPH</name>
<evidence type="ECO:0000256" key="1">
    <source>
        <dbReference type="SAM" id="Phobius"/>
    </source>
</evidence>
<dbReference type="Proteomes" id="UP001555786">
    <property type="component" value="Unassembled WGS sequence"/>
</dbReference>
<accession>A0ABV3PXS3</accession>
<comment type="caution">
    <text evidence="2">The sequence shown here is derived from an EMBL/GenBank/DDBJ whole genome shotgun (WGS) entry which is preliminary data.</text>
</comment>
<dbReference type="EMBL" id="JBFNQD010000026">
    <property type="protein sequence ID" value="MEW9310406.1"/>
    <property type="molecule type" value="Genomic_DNA"/>
</dbReference>
<dbReference type="Pfam" id="PF04241">
    <property type="entry name" value="DUF423"/>
    <property type="match status" value="1"/>
</dbReference>
<gene>
    <name evidence="2" type="ORF">ABXS05_33010</name>
</gene>
<evidence type="ECO:0000313" key="3">
    <source>
        <dbReference type="Proteomes" id="UP001555786"/>
    </source>
</evidence>
<organism evidence="2 3">
    <name type="scientific">Labrys neptuniae</name>
    <dbReference type="NCBI Taxonomy" id="376174"/>
    <lineage>
        <taxon>Bacteria</taxon>
        <taxon>Pseudomonadati</taxon>
        <taxon>Pseudomonadota</taxon>
        <taxon>Alphaproteobacteria</taxon>
        <taxon>Hyphomicrobiales</taxon>
        <taxon>Xanthobacteraceae</taxon>
        <taxon>Labrys</taxon>
    </lineage>
</organism>
<sequence length="121" mass="12284">MIADRLLTVLGCLFGAVGIGLMALAAHGRWPDINYAAIMVLAHAPALIAIVAALRAGLLHALLARPAAFLLAAAVALFSADVALNAMTGQRLFPMAAPIGGTSSMAAWLLVGVSALVAKTR</sequence>
<reference evidence="2 3" key="1">
    <citation type="submission" date="2024-07" db="EMBL/GenBank/DDBJ databases">
        <title>Description of Labrys sedimenti sp. nov., isolated from a diclofenac-degrading enrichment culture.</title>
        <authorList>
            <person name="Tancsics A."/>
            <person name="Csepanyi A."/>
        </authorList>
    </citation>
    <scope>NUCLEOTIDE SEQUENCE [LARGE SCALE GENOMIC DNA]</scope>
    <source>
        <strain evidence="2 3">LMG 23578</strain>
    </source>
</reference>
<feature type="transmembrane region" description="Helical" evidence="1">
    <location>
        <begin position="66"/>
        <end position="84"/>
    </location>
</feature>
<keyword evidence="1" id="KW-1133">Transmembrane helix</keyword>
<proteinExistence type="predicted"/>
<feature type="transmembrane region" description="Helical" evidence="1">
    <location>
        <begin position="35"/>
        <end position="54"/>
    </location>
</feature>
<keyword evidence="1" id="KW-0812">Transmembrane</keyword>
<dbReference type="RefSeq" id="WP_311944176.1">
    <property type="nucleotide sequence ID" value="NZ_JAVSCS010000045.1"/>
</dbReference>
<feature type="transmembrane region" description="Helical" evidence="1">
    <location>
        <begin position="96"/>
        <end position="118"/>
    </location>
</feature>
<keyword evidence="1" id="KW-0472">Membrane</keyword>
<dbReference type="InterPro" id="IPR006696">
    <property type="entry name" value="DUF423"/>
</dbReference>
<protein>
    <submittedName>
        <fullName evidence="2">DUF423 domain-containing protein</fullName>
    </submittedName>
</protein>
<keyword evidence="3" id="KW-1185">Reference proteome</keyword>
<evidence type="ECO:0000313" key="2">
    <source>
        <dbReference type="EMBL" id="MEW9310406.1"/>
    </source>
</evidence>